<dbReference type="Proteomes" id="UP000315103">
    <property type="component" value="Unassembled WGS sequence"/>
</dbReference>
<feature type="region of interest" description="Disordered" evidence="1">
    <location>
        <begin position="230"/>
        <end position="255"/>
    </location>
</feature>
<evidence type="ECO:0000313" key="3">
    <source>
        <dbReference type="Proteomes" id="UP000315103"/>
    </source>
</evidence>
<evidence type="ECO:0000313" key="2">
    <source>
        <dbReference type="EMBL" id="TVT28129.1"/>
    </source>
</evidence>
<sequence>MKRTTKMLIAAMAVVLGVVIGTVLMVQSQSESLGEDTIRAMVTDRYSGQIRTIETEGSNYIVHVEDDGFEYEITMDREDGRITAMDSRKIAVEEAAEGSTETEGAEKTPEDETTEASVEDTTEEPTEESAEKPAVQVTEAEAKALALEEVGGQFVHVALNEEIHPAEYQVIQLVEDDDEGALVSIDAQAGEVTKVLWFSIDFEDITDIEAFAQELQNYNTQYQNNYYIEFDDDSGTDTENGEDTDAENDMEDDDD</sequence>
<organism evidence="2 3">
    <name type="scientific">Salinicoccus cyprini</name>
    <dbReference type="NCBI Taxonomy" id="2493691"/>
    <lineage>
        <taxon>Bacteria</taxon>
        <taxon>Bacillati</taxon>
        <taxon>Bacillota</taxon>
        <taxon>Bacilli</taxon>
        <taxon>Bacillales</taxon>
        <taxon>Staphylococcaceae</taxon>
        <taxon>Salinicoccus</taxon>
    </lineage>
</organism>
<comment type="caution">
    <text evidence="2">The sequence shown here is derived from an EMBL/GenBank/DDBJ whole genome shotgun (WGS) entry which is preliminary data.</text>
</comment>
<evidence type="ECO:0000256" key="1">
    <source>
        <dbReference type="SAM" id="MobiDB-lite"/>
    </source>
</evidence>
<dbReference type="Gene3D" id="3.10.450.40">
    <property type="match status" value="1"/>
</dbReference>
<reference evidence="2 3" key="1">
    <citation type="submission" date="2019-07" db="EMBL/GenBank/DDBJ databases">
        <title>Salinicoccus cyprini sp. nov., isolated from gastro-intestinal tract of mirror carp, Cyprinus carpio var. specularis, collected from Gobind Sagar Reservoir, Himachal Pradesh, India.</title>
        <authorList>
            <person name="Talwar C."/>
            <person name="Singh A.K."/>
            <person name="Lal R."/>
            <person name="Negi R.K."/>
        </authorList>
    </citation>
    <scope>NUCLEOTIDE SEQUENCE [LARGE SCALE GENOMIC DNA]</scope>
    <source>
        <strain evidence="2 3">CT19</strain>
    </source>
</reference>
<dbReference type="AlphaFoldDB" id="A0A558AV52"/>
<dbReference type="OrthoDB" id="2389509at2"/>
<dbReference type="RefSeq" id="WP_145287735.1">
    <property type="nucleotide sequence ID" value="NZ_VMSJ01000002.1"/>
</dbReference>
<name>A0A558AV52_9STAP</name>
<proteinExistence type="predicted"/>
<dbReference type="EMBL" id="VMSJ01000002">
    <property type="protein sequence ID" value="TVT28129.1"/>
    <property type="molecule type" value="Genomic_DNA"/>
</dbReference>
<feature type="compositionally biased region" description="Acidic residues" evidence="1">
    <location>
        <begin position="111"/>
        <end position="128"/>
    </location>
</feature>
<evidence type="ECO:0008006" key="4">
    <source>
        <dbReference type="Google" id="ProtNLM"/>
    </source>
</evidence>
<accession>A0A558AV52</accession>
<keyword evidence="3" id="KW-1185">Reference proteome</keyword>
<feature type="region of interest" description="Disordered" evidence="1">
    <location>
        <begin position="93"/>
        <end position="136"/>
    </location>
</feature>
<gene>
    <name evidence="2" type="ORF">FO441_06865</name>
</gene>
<protein>
    <recommendedName>
        <fullName evidence="4">PepSY domain-containing protein</fullName>
    </recommendedName>
</protein>